<dbReference type="Proteomes" id="UP001157502">
    <property type="component" value="Chromosome 20"/>
</dbReference>
<proteinExistence type="predicted"/>
<name>A0ACC2FXI8_DALPE</name>
<dbReference type="EMBL" id="CM055747">
    <property type="protein sequence ID" value="KAJ7996139.1"/>
    <property type="molecule type" value="Genomic_DNA"/>
</dbReference>
<accession>A0ACC2FXI8</accession>
<sequence length="108" mass="12195">MPDYEHEGKPYYRQLECTDGELQQMENDRDSTDRDSPEPAAEAQLGTSGDCGSPSEDVDSGQQPRRTRLTGRRRMVFPGVDPPRTGARWGLESLVPRINVAFHYRGNE</sequence>
<protein>
    <submittedName>
        <fullName evidence="1">Uncharacterized protein</fullName>
    </submittedName>
</protein>
<keyword evidence="2" id="KW-1185">Reference proteome</keyword>
<comment type="caution">
    <text evidence="1">The sequence shown here is derived from an EMBL/GenBank/DDBJ whole genome shotgun (WGS) entry which is preliminary data.</text>
</comment>
<gene>
    <name evidence="1" type="ORF">DPEC_G00233970</name>
</gene>
<evidence type="ECO:0000313" key="2">
    <source>
        <dbReference type="Proteomes" id="UP001157502"/>
    </source>
</evidence>
<reference evidence="1" key="1">
    <citation type="submission" date="2021-05" db="EMBL/GenBank/DDBJ databases">
        <authorList>
            <person name="Pan Q."/>
            <person name="Jouanno E."/>
            <person name="Zahm M."/>
            <person name="Klopp C."/>
            <person name="Cabau C."/>
            <person name="Louis A."/>
            <person name="Berthelot C."/>
            <person name="Parey E."/>
            <person name="Roest Crollius H."/>
            <person name="Montfort J."/>
            <person name="Robinson-Rechavi M."/>
            <person name="Bouchez O."/>
            <person name="Lampietro C."/>
            <person name="Lopez Roques C."/>
            <person name="Donnadieu C."/>
            <person name="Postlethwait J."/>
            <person name="Bobe J."/>
            <person name="Dillon D."/>
            <person name="Chandos A."/>
            <person name="von Hippel F."/>
            <person name="Guiguen Y."/>
        </authorList>
    </citation>
    <scope>NUCLEOTIDE SEQUENCE</scope>
    <source>
        <strain evidence="1">YG-Jan2019</strain>
    </source>
</reference>
<evidence type="ECO:0000313" key="1">
    <source>
        <dbReference type="EMBL" id="KAJ7996139.1"/>
    </source>
</evidence>
<organism evidence="1 2">
    <name type="scientific">Dallia pectoralis</name>
    <name type="common">Alaska blackfish</name>
    <dbReference type="NCBI Taxonomy" id="75939"/>
    <lineage>
        <taxon>Eukaryota</taxon>
        <taxon>Metazoa</taxon>
        <taxon>Chordata</taxon>
        <taxon>Craniata</taxon>
        <taxon>Vertebrata</taxon>
        <taxon>Euteleostomi</taxon>
        <taxon>Actinopterygii</taxon>
        <taxon>Neopterygii</taxon>
        <taxon>Teleostei</taxon>
        <taxon>Protacanthopterygii</taxon>
        <taxon>Esociformes</taxon>
        <taxon>Umbridae</taxon>
        <taxon>Dallia</taxon>
    </lineage>
</organism>